<keyword evidence="8" id="KW-1185">Reference proteome</keyword>
<sequence length="145" mass="16111">MENLLVAIDFNGDETPLLDKAVQLATKFDSKVWLIHVAAADPAFVGYDIGPQNTRDSRASQLRKKHRQLQEYATELQKQGITATALLLQGAAIATIMEEVKKLHIDLIIMGHHEHGFLYQALMGSVSREIIKKSNIPVLIVPLES</sequence>
<reference evidence="7" key="2">
    <citation type="submission" date="2020-03" db="EMBL/GenBank/DDBJ databases">
        <title>Flavobacteriaceae bacterium strain TP-CH-4, a member of the family Flavobacteriaceae isolated from a deep-sea seamount.</title>
        <authorList>
            <person name="Zhang D.-C."/>
        </authorList>
    </citation>
    <scope>NUCLEOTIDE SEQUENCE</scope>
    <source>
        <strain evidence="7">TP-CH-4</strain>
    </source>
</reference>
<dbReference type="PANTHER" id="PTHR46268:SF23">
    <property type="entry name" value="UNIVERSAL STRESS PROTEIN A-RELATED"/>
    <property type="match status" value="1"/>
</dbReference>
<dbReference type="GO" id="GO:0005737">
    <property type="term" value="C:cytoplasm"/>
    <property type="evidence" value="ECO:0007669"/>
    <property type="project" value="UniProtKB-SubCell"/>
</dbReference>
<dbReference type="PANTHER" id="PTHR46268">
    <property type="entry name" value="STRESS RESPONSE PROTEIN NHAX"/>
    <property type="match status" value="1"/>
</dbReference>
<dbReference type="InterPro" id="IPR006016">
    <property type="entry name" value="UspA"/>
</dbReference>
<dbReference type="CDD" id="cd00293">
    <property type="entry name" value="USP-like"/>
    <property type="match status" value="1"/>
</dbReference>
<dbReference type="Pfam" id="PF00582">
    <property type="entry name" value="Usp"/>
    <property type="match status" value="1"/>
</dbReference>
<dbReference type="RefSeq" id="WP_152573123.1">
    <property type="nucleotide sequence ID" value="NZ_VIKU02000001.1"/>
</dbReference>
<comment type="caution">
    <text evidence="7">The sequence shown here is derived from an EMBL/GenBank/DDBJ whole genome shotgun (WGS) entry which is preliminary data.</text>
</comment>
<evidence type="ECO:0000256" key="1">
    <source>
        <dbReference type="ARBA" id="ARBA00004496"/>
    </source>
</evidence>
<comment type="similarity">
    <text evidence="2 5">Belongs to the universal stress protein A family.</text>
</comment>
<evidence type="ECO:0000256" key="5">
    <source>
        <dbReference type="PIRNR" id="PIRNR006276"/>
    </source>
</evidence>
<dbReference type="PRINTS" id="PR01438">
    <property type="entry name" value="UNVRSLSTRESS"/>
</dbReference>
<dbReference type="InterPro" id="IPR014729">
    <property type="entry name" value="Rossmann-like_a/b/a_fold"/>
</dbReference>
<comment type="subunit">
    <text evidence="3">Homodimer.</text>
</comment>
<name>A0A967AQV3_9FLAO</name>
<dbReference type="PIRSF" id="PIRSF006276">
    <property type="entry name" value="UspA"/>
    <property type="match status" value="1"/>
</dbReference>
<accession>A0A967AQV3</accession>
<dbReference type="Gene3D" id="3.40.50.620">
    <property type="entry name" value="HUPs"/>
    <property type="match status" value="1"/>
</dbReference>
<dbReference type="Proteomes" id="UP000707206">
    <property type="component" value="Unassembled WGS sequence"/>
</dbReference>
<reference evidence="7" key="1">
    <citation type="submission" date="2019-07" db="EMBL/GenBank/DDBJ databases">
        <authorList>
            <person name="De-Chao Zhang Q."/>
        </authorList>
    </citation>
    <scope>NUCLEOTIDE SEQUENCE</scope>
    <source>
        <strain evidence="7">TP-CH-4</strain>
    </source>
</reference>
<evidence type="ECO:0000256" key="4">
    <source>
        <dbReference type="ARBA" id="ARBA00022490"/>
    </source>
</evidence>
<dbReference type="InterPro" id="IPR006015">
    <property type="entry name" value="Universal_stress_UspA"/>
</dbReference>
<organism evidence="7 8">
    <name type="scientific">Pelagihabitans pacificus</name>
    <dbReference type="NCBI Taxonomy" id="2696054"/>
    <lineage>
        <taxon>Bacteria</taxon>
        <taxon>Pseudomonadati</taxon>
        <taxon>Bacteroidota</taxon>
        <taxon>Flavobacteriia</taxon>
        <taxon>Flavobacteriales</taxon>
        <taxon>Flavobacteriaceae</taxon>
        <taxon>Pelagihabitans</taxon>
    </lineage>
</organism>
<evidence type="ECO:0000259" key="6">
    <source>
        <dbReference type="Pfam" id="PF00582"/>
    </source>
</evidence>
<evidence type="ECO:0000256" key="2">
    <source>
        <dbReference type="ARBA" id="ARBA00008791"/>
    </source>
</evidence>
<dbReference type="EMBL" id="VIKU02000001">
    <property type="protein sequence ID" value="NHF58643.1"/>
    <property type="molecule type" value="Genomic_DNA"/>
</dbReference>
<protein>
    <recommendedName>
        <fullName evidence="5">Universal stress protein</fullName>
    </recommendedName>
</protein>
<dbReference type="AlphaFoldDB" id="A0A967AQV3"/>
<evidence type="ECO:0000313" key="7">
    <source>
        <dbReference type="EMBL" id="NHF58643.1"/>
    </source>
</evidence>
<feature type="domain" description="UspA" evidence="6">
    <location>
        <begin position="2"/>
        <end position="142"/>
    </location>
</feature>
<keyword evidence="4 5" id="KW-0963">Cytoplasm</keyword>
<evidence type="ECO:0000256" key="3">
    <source>
        <dbReference type="ARBA" id="ARBA00011738"/>
    </source>
</evidence>
<evidence type="ECO:0000313" key="8">
    <source>
        <dbReference type="Proteomes" id="UP000707206"/>
    </source>
</evidence>
<gene>
    <name evidence="7" type="ORF">FK220_004790</name>
</gene>
<proteinExistence type="inferred from homology"/>
<dbReference type="SUPFAM" id="SSF52402">
    <property type="entry name" value="Adenine nucleotide alpha hydrolases-like"/>
    <property type="match status" value="1"/>
</dbReference>
<comment type="subcellular location">
    <subcellularLocation>
        <location evidence="1 5">Cytoplasm</location>
    </subcellularLocation>
</comment>